<organism evidence="8 9">
    <name type="scientific">Coemansia javaensis</name>
    <dbReference type="NCBI Taxonomy" id="2761396"/>
    <lineage>
        <taxon>Eukaryota</taxon>
        <taxon>Fungi</taxon>
        <taxon>Fungi incertae sedis</taxon>
        <taxon>Zoopagomycota</taxon>
        <taxon>Kickxellomycotina</taxon>
        <taxon>Kickxellomycetes</taxon>
        <taxon>Kickxellales</taxon>
        <taxon>Kickxellaceae</taxon>
        <taxon>Coemansia</taxon>
    </lineage>
</organism>
<dbReference type="EMBL" id="JANBUL010000042">
    <property type="protein sequence ID" value="KAJ2783651.1"/>
    <property type="molecule type" value="Genomic_DNA"/>
</dbReference>
<reference evidence="8" key="1">
    <citation type="submission" date="2022-07" db="EMBL/GenBank/DDBJ databases">
        <title>Phylogenomic reconstructions and comparative analyses of Kickxellomycotina fungi.</title>
        <authorList>
            <person name="Reynolds N.K."/>
            <person name="Stajich J.E."/>
            <person name="Barry K."/>
            <person name="Grigoriev I.V."/>
            <person name="Crous P."/>
            <person name="Smith M.E."/>
        </authorList>
    </citation>
    <scope>NUCLEOTIDE SEQUENCE</scope>
    <source>
        <strain evidence="8">NBRC 105414</strain>
    </source>
</reference>
<keyword evidence="2" id="KW-0521">NADP</keyword>
<dbReference type="InterPro" id="IPR020471">
    <property type="entry name" value="AKR"/>
</dbReference>
<comment type="similarity">
    <text evidence="1">Belongs to the aldo/keto reductase family.</text>
</comment>
<comment type="caution">
    <text evidence="8">The sequence shown here is derived from an EMBL/GenBank/DDBJ whole genome shotgun (WGS) entry which is preliminary data.</text>
</comment>
<proteinExistence type="inferred from homology"/>
<dbReference type="PIRSF" id="PIRSF000097">
    <property type="entry name" value="AKR"/>
    <property type="match status" value="1"/>
</dbReference>
<dbReference type="GO" id="GO:0016616">
    <property type="term" value="F:oxidoreductase activity, acting on the CH-OH group of donors, NAD or NADP as acceptor"/>
    <property type="evidence" value="ECO:0007669"/>
    <property type="project" value="UniProtKB-ARBA"/>
</dbReference>
<dbReference type="FunFam" id="3.20.20.100:FF:000002">
    <property type="entry name" value="2,5-diketo-D-gluconic acid reductase A"/>
    <property type="match status" value="1"/>
</dbReference>
<accession>A0A9W8LKE7</accession>
<dbReference type="Pfam" id="PF00248">
    <property type="entry name" value="Aldo_ket_red"/>
    <property type="match status" value="1"/>
</dbReference>
<evidence type="ECO:0000313" key="9">
    <source>
        <dbReference type="Proteomes" id="UP001140217"/>
    </source>
</evidence>
<dbReference type="InterPro" id="IPR036812">
    <property type="entry name" value="NAD(P)_OxRdtase_dom_sf"/>
</dbReference>
<evidence type="ECO:0000259" key="7">
    <source>
        <dbReference type="Pfam" id="PF00248"/>
    </source>
</evidence>
<dbReference type="InterPro" id="IPR018170">
    <property type="entry name" value="Aldo/ket_reductase_CS"/>
</dbReference>
<evidence type="ECO:0000256" key="3">
    <source>
        <dbReference type="ARBA" id="ARBA00023002"/>
    </source>
</evidence>
<keyword evidence="3" id="KW-0560">Oxidoreductase</keyword>
<evidence type="ECO:0000256" key="2">
    <source>
        <dbReference type="ARBA" id="ARBA00022857"/>
    </source>
</evidence>
<dbReference type="PANTHER" id="PTHR43827:SF3">
    <property type="entry name" value="NADP-DEPENDENT OXIDOREDUCTASE DOMAIN-CONTAINING PROTEIN"/>
    <property type="match status" value="1"/>
</dbReference>
<dbReference type="AlphaFoldDB" id="A0A9W8LKE7"/>
<sequence length="298" mass="33011">MTMLPRHLVLSNGLSMPAIGLGTWQQRDGAVVERVVRQALAMGYRLIDTASAYRNEAPIGRALQAAFSDKGARLCRDDVWITSKLAPKEQGFEGATAAVCRSLENLRTDYIDLYLVHWPGVSGEAPESPVHRGHREGSWKALEALYKRGTLRAIGVSNYTVRHLEEMKEYAEILPMVNQCEMHPLCPQQELRRYCRQNGIAFTAYASLGEAALLEPGNNIAELDEVVRRHPGVSRAQILLLWGLHHGAAVIPKASSMAHLQENWSAPDHALSAAEMAALDGISAKHHRHFCWDPENVA</sequence>
<feature type="binding site" evidence="5">
    <location>
        <position position="117"/>
    </location>
    <ligand>
        <name>substrate</name>
    </ligand>
</feature>
<evidence type="ECO:0000256" key="5">
    <source>
        <dbReference type="PIRSR" id="PIRSR000097-2"/>
    </source>
</evidence>
<evidence type="ECO:0000256" key="4">
    <source>
        <dbReference type="PIRSR" id="PIRSR000097-1"/>
    </source>
</evidence>
<dbReference type="PROSITE" id="PS00798">
    <property type="entry name" value="ALDOKETO_REDUCTASE_1"/>
    <property type="match status" value="1"/>
</dbReference>
<feature type="domain" description="NADP-dependent oxidoreductase" evidence="7">
    <location>
        <begin position="19"/>
        <end position="283"/>
    </location>
</feature>
<dbReference type="InterPro" id="IPR023210">
    <property type="entry name" value="NADP_OxRdtase_dom"/>
</dbReference>
<evidence type="ECO:0000256" key="1">
    <source>
        <dbReference type="ARBA" id="ARBA00007905"/>
    </source>
</evidence>
<protein>
    <recommendedName>
        <fullName evidence="7">NADP-dependent oxidoreductase domain-containing protein</fullName>
    </recommendedName>
</protein>
<feature type="active site" description="Proton donor" evidence="4">
    <location>
        <position position="53"/>
    </location>
</feature>
<dbReference type="PRINTS" id="PR00069">
    <property type="entry name" value="ALDKETRDTASE"/>
</dbReference>
<feature type="site" description="Lowers pKa of active site Tyr" evidence="6">
    <location>
        <position position="84"/>
    </location>
</feature>
<dbReference type="Gene3D" id="3.20.20.100">
    <property type="entry name" value="NADP-dependent oxidoreductase domain"/>
    <property type="match status" value="1"/>
</dbReference>
<evidence type="ECO:0000256" key="6">
    <source>
        <dbReference type="PIRSR" id="PIRSR000097-3"/>
    </source>
</evidence>
<dbReference type="SUPFAM" id="SSF51430">
    <property type="entry name" value="NAD(P)-linked oxidoreductase"/>
    <property type="match status" value="1"/>
</dbReference>
<keyword evidence="9" id="KW-1185">Reference proteome</keyword>
<gene>
    <name evidence="8" type="ORF">H4R18_001561</name>
</gene>
<name>A0A9W8LKE7_9FUNG</name>
<dbReference type="PANTHER" id="PTHR43827">
    <property type="entry name" value="2,5-DIKETO-D-GLUCONIC ACID REDUCTASE"/>
    <property type="match status" value="1"/>
</dbReference>
<dbReference type="OrthoDB" id="416253at2759"/>
<dbReference type="Proteomes" id="UP001140217">
    <property type="component" value="Unassembled WGS sequence"/>
</dbReference>
<evidence type="ECO:0000313" key="8">
    <source>
        <dbReference type="EMBL" id="KAJ2783651.1"/>
    </source>
</evidence>